<dbReference type="EMBL" id="CADEAL010002624">
    <property type="protein sequence ID" value="CAB1441363.1"/>
    <property type="molecule type" value="Genomic_DNA"/>
</dbReference>
<protein>
    <submittedName>
        <fullName evidence="1">Uncharacterized protein</fullName>
    </submittedName>
</protein>
<dbReference type="Proteomes" id="UP001153269">
    <property type="component" value="Unassembled WGS sequence"/>
</dbReference>
<evidence type="ECO:0000313" key="2">
    <source>
        <dbReference type="Proteomes" id="UP001153269"/>
    </source>
</evidence>
<sequence length="136" mass="14812">MCPLQGNRTYLPQNKQMMLFLKEEMGRLAHTPPAVMSQVFPHPLGLGSTLAPEILLSPSCCSEVEEDDPHHHLTPSREGTVSLGNPPVHHHPYPLTLTYSPLLEVQGWLHCLASSTLSLTTSSASTPPTPTTRDAV</sequence>
<gene>
    <name evidence="1" type="ORF">PLEPLA_LOCUS29139</name>
</gene>
<proteinExistence type="predicted"/>
<dbReference type="AlphaFoldDB" id="A0A9N7UZT1"/>
<organism evidence="1 2">
    <name type="scientific">Pleuronectes platessa</name>
    <name type="common">European plaice</name>
    <dbReference type="NCBI Taxonomy" id="8262"/>
    <lineage>
        <taxon>Eukaryota</taxon>
        <taxon>Metazoa</taxon>
        <taxon>Chordata</taxon>
        <taxon>Craniata</taxon>
        <taxon>Vertebrata</taxon>
        <taxon>Euteleostomi</taxon>
        <taxon>Actinopterygii</taxon>
        <taxon>Neopterygii</taxon>
        <taxon>Teleostei</taxon>
        <taxon>Neoteleostei</taxon>
        <taxon>Acanthomorphata</taxon>
        <taxon>Carangaria</taxon>
        <taxon>Pleuronectiformes</taxon>
        <taxon>Pleuronectoidei</taxon>
        <taxon>Pleuronectidae</taxon>
        <taxon>Pleuronectes</taxon>
    </lineage>
</organism>
<comment type="caution">
    <text evidence="1">The sequence shown here is derived from an EMBL/GenBank/DDBJ whole genome shotgun (WGS) entry which is preliminary data.</text>
</comment>
<evidence type="ECO:0000313" key="1">
    <source>
        <dbReference type="EMBL" id="CAB1441363.1"/>
    </source>
</evidence>
<accession>A0A9N7UZT1</accession>
<keyword evidence="2" id="KW-1185">Reference proteome</keyword>
<name>A0A9N7UZT1_PLEPL</name>
<reference evidence="1" key="1">
    <citation type="submission" date="2020-03" db="EMBL/GenBank/DDBJ databases">
        <authorList>
            <person name="Weist P."/>
        </authorList>
    </citation>
    <scope>NUCLEOTIDE SEQUENCE</scope>
</reference>